<sequence>MSPKTTVVMFLIVVLRSLGNKNTYKLNIISCHYHNDFKWSCPSSAVSAIAAFVVVSVTLAAADVSVVNVRVTKEYLDVLKISFFRIETLRFVFVDWTNENRLYNKVSHVTTGERLFCSVVSEKGIKIYTDQEAGEQSAMPAASPSSEDGTGSNAVKLIQANLDKLQDATEASDSDIDFLSDFLSSPLLQTLVETHDILEDQPEDHGEIPSACRAVEDVRNILKDQMGTNRDAVKLDKILCDIYFRSLVKAHDDVADKHFEEEDMMVRSVPMMSPPPVFDSISDQIRLVGIMKSETEPLGMTVKIDDTGELVIARIMAGSMSDKLGLLHVGDVIKEVNGIPVFTPQHLMDIIRNTDKGITLKIIPAYSEQINKTQMYMKAHFSYDPMKDRLIPCKEAGLQFQDGDVLQILSGDDSNWWQAKIATDESNRVGLIPSQKLEENRKAFVRSDMDYSTSSFLCGLKRKKKKKIKYNTKNNKDFDKCELMIYEEVAKMPPFQRKTLVLVGANGVGRRSLKERLIKSDPRTFASGLPHTSRPPREGEENGKSYYFADRETIELGIKNDEFLEYGEFNGNLYGTKIESIQNVIRSGRMCVLDVNATSLKRLKNAEFMPYIIFIAAPSAEALRVMWEEGRRKGKGRGIAGPGTMELKTEDDFLRTVEESEQIEKVYKSYFDLTIVNDNFEDSFFQIRKALDELSTDTQWVPVSWVY</sequence>
<feature type="domain" description="L27" evidence="8">
    <location>
        <begin position="151"/>
        <end position="206"/>
    </location>
</feature>
<dbReference type="Gene3D" id="2.30.30.40">
    <property type="entry name" value="SH3 Domains"/>
    <property type="match status" value="1"/>
</dbReference>
<dbReference type="InterPro" id="IPR036028">
    <property type="entry name" value="SH3-like_dom_sf"/>
</dbReference>
<dbReference type="InterPro" id="IPR001452">
    <property type="entry name" value="SH3_domain"/>
</dbReference>
<dbReference type="AlphaFoldDB" id="A0AAE0WDB2"/>
<gene>
    <name evidence="9" type="ORF">CHS0354_002129</name>
</gene>
<evidence type="ECO:0000259" key="5">
    <source>
        <dbReference type="PROSITE" id="PS50002"/>
    </source>
</evidence>
<dbReference type="InterPro" id="IPR036034">
    <property type="entry name" value="PDZ_sf"/>
</dbReference>
<evidence type="ECO:0000256" key="3">
    <source>
        <dbReference type="PROSITE-ProRule" id="PRU00192"/>
    </source>
</evidence>
<accession>A0AAE0WDB2</accession>
<feature type="domain" description="PDZ" evidence="7">
    <location>
        <begin position="287"/>
        <end position="366"/>
    </location>
</feature>
<dbReference type="PROSITE" id="PS51022">
    <property type="entry name" value="L27"/>
    <property type="match status" value="1"/>
</dbReference>
<dbReference type="SUPFAM" id="SSF101288">
    <property type="entry name" value="L27 domain"/>
    <property type="match status" value="1"/>
</dbReference>
<dbReference type="InterPro" id="IPR004172">
    <property type="entry name" value="L27_dom"/>
</dbReference>
<evidence type="ECO:0000313" key="9">
    <source>
        <dbReference type="EMBL" id="KAK3609150.1"/>
    </source>
</evidence>
<dbReference type="SUPFAM" id="SSF50156">
    <property type="entry name" value="PDZ domain-like"/>
    <property type="match status" value="1"/>
</dbReference>
<comment type="caution">
    <text evidence="9">The sequence shown here is derived from an EMBL/GenBank/DDBJ whole genome shotgun (WGS) entry which is preliminary data.</text>
</comment>
<feature type="region of interest" description="Disordered" evidence="4">
    <location>
        <begin position="523"/>
        <end position="543"/>
    </location>
</feature>
<dbReference type="PROSITE" id="PS50002">
    <property type="entry name" value="SH3"/>
    <property type="match status" value="1"/>
</dbReference>
<dbReference type="InterPro" id="IPR014775">
    <property type="entry name" value="L27_C"/>
</dbReference>
<dbReference type="SUPFAM" id="SSF50044">
    <property type="entry name" value="SH3-domain"/>
    <property type="match status" value="1"/>
</dbReference>
<comment type="similarity">
    <text evidence="1">Belongs to the MAGUK family.</text>
</comment>
<dbReference type="Pfam" id="PF00595">
    <property type="entry name" value="PDZ"/>
    <property type="match status" value="1"/>
</dbReference>
<dbReference type="CDD" id="cd00071">
    <property type="entry name" value="GMPK"/>
    <property type="match status" value="1"/>
</dbReference>
<evidence type="ECO:0000256" key="4">
    <source>
        <dbReference type="SAM" id="MobiDB-lite"/>
    </source>
</evidence>
<dbReference type="SMART" id="SM00228">
    <property type="entry name" value="PDZ"/>
    <property type="match status" value="1"/>
</dbReference>
<dbReference type="SMART" id="SM00569">
    <property type="entry name" value="L27"/>
    <property type="match status" value="1"/>
</dbReference>
<dbReference type="SMART" id="SM00326">
    <property type="entry name" value="SH3"/>
    <property type="match status" value="1"/>
</dbReference>
<dbReference type="Proteomes" id="UP001195483">
    <property type="component" value="Unassembled WGS sequence"/>
</dbReference>
<evidence type="ECO:0000259" key="8">
    <source>
        <dbReference type="PROSITE" id="PS51022"/>
    </source>
</evidence>
<dbReference type="EMBL" id="JAEAOA010000190">
    <property type="protein sequence ID" value="KAK3609150.1"/>
    <property type="molecule type" value="Genomic_DNA"/>
</dbReference>
<protein>
    <recommendedName>
        <fullName evidence="11">MAGUK p55 subfamily member 6</fullName>
    </recommendedName>
</protein>
<dbReference type="SUPFAM" id="SSF52540">
    <property type="entry name" value="P-loop containing nucleoside triphosphate hydrolases"/>
    <property type="match status" value="1"/>
</dbReference>
<dbReference type="Pfam" id="PF02828">
    <property type="entry name" value="L27"/>
    <property type="match status" value="1"/>
</dbReference>
<feature type="domain" description="SH3" evidence="5">
    <location>
        <begin position="372"/>
        <end position="442"/>
    </location>
</feature>
<dbReference type="Gene3D" id="1.10.287.650">
    <property type="entry name" value="L27 domain"/>
    <property type="match status" value="1"/>
</dbReference>
<dbReference type="CDD" id="cd10832">
    <property type="entry name" value="PDZ_MPP6-MPP2-like"/>
    <property type="match status" value="1"/>
</dbReference>
<dbReference type="Gene3D" id="3.40.50.300">
    <property type="entry name" value="P-loop containing nucleotide triphosphate hydrolases"/>
    <property type="match status" value="1"/>
</dbReference>
<dbReference type="PANTHER" id="PTHR23122">
    <property type="entry name" value="MEMBRANE-ASSOCIATED GUANYLATE KINASE MAGUK"/>
    <property type="match status" value="1"/>
</dbReference>
<dbReference type="InterPro" id="IPR027417">
    <property type="entry name" value="P-loop_NTPase"/>
</dbReference>
<name>A0AAE0WDB2_9BIVA</name>
<dbReference type="InterPro" id="IPR050716">
    <property type="entry name" value="MAGUK"/>
</dbReference>
<evidence type="ECO:0000256" key="1">
    <source>
        <dbReference type="ARBA" id="ARBA00007014"/>
    </source>
</evidence>
<dbReference type="InterPro" id="IPR036892">
    <property type="entry name" value="L27_dom_sf"/>
</dbReference>
<evidence type="ECO:0000313" key="10">
    <source>
        <dbReference type="Proteomes" id="UP001195483"/>
    </source>
</evidence>
<keyword evidence="10" id="KW-1185">Reference proteome</keyword>
<dbReference type="FunFam" id="3.30.63.10:FF:000002">
    <property type="entry name" value="Guanylate kinase 1"/>
    <property type="match status" value="1"/>
</dbReference>
<proteinExistence type="inferred from homology"/>
<evidence type="ECO:0008006" key="11">
    <source>
        <dbReference type="Google" id="ProtNLM"/>
    </source>
</evidence>
<dbReference type="InterPro" id="IPR008145">
    <property type="entry name" value="GK/Ca_channel_bsu"/>
</dbReference>
<reference evidence="9" key="2">
    <citation type="journal article" date="2021" name="Genome Biol. Evol.">
        <title>Developing a high-quality reference genome for a parasitic bivalve with doubly uniparental inheritance (Bivalvia: Unionida).</title>
        <authorList>
            <person name="Smith C.H."/>
        </authorList>
    </citation>
    <scope>NUCLEOTIDE SEQUENCE</scope>
    <source>
        <strain evidence="9">CHS0354</strain>
        <tissue evidence="9">Mantle</tissue>
    </source>
</reference>
<dbReference type="CDD" id="cd11862">
    <property type="entry name" value="SH3_MPP"/>
    <property type="match status" value="1"/>
</dbReference>
<keyword evidence="2 3" id="KW-0728">SH3 domain</keyword>
<dbReference type="PROSITE" id="PS50052">
    <property type="entry name" value="GUANYLATE_KINASE_2"/>
    <property type="match status" value="1"/>
</dbReference>
<dbReference type="FunFam" id="2.30.30.40:FF:000069">
    <property type="entry name" value="MAGUK p55 subfamily member 6"/>
    <property type="match status" value="1"/>
</dbReference>
<reference evidence="9" key="1">
    <citation type="journal article" date="2021" name="Genome Biol. Evol.">
        <title>A High-Quality Reference Genome for a Parasitic Bivalve with Doubly Uniparental Inheritance (Bivalvia: Unionida).</title>
        <authorList>
            <person name="Smith C.H."/>
        </authorList>
    </citation>
    <scope>NUCLEOTIDE SEQUENCE</scope>
    <source>
        <strain evidence="9">CHS0354</strain>
    </source>
</reference>
<dbReference type="PROSITE" id="PS50106">
    <property type="entry name" value="PDZ"/>
    <property type="match status" value="1"/>
</dbReference>
<dbReference type="InterPro" id="IPR008144">
    <property type="entry name" value="Guanylate_kin-like_dom"/>
</dbReference>
<evidence type="ECO:0000259" key="6">
    <source>
        <dbReference type="PROSITE" id="PS50052"/>
    </source>
</evidence>
<dbReference type="Pfam" id="PF07653">
    <property type="entry name" value="SH3_2"/>
    <property type="match status" value="1"/>
</dbReference>
<dbReference type="Pfam" id="PF00625">
    <property type="entry name" value="Guanylate_kin"/>
    <property type="match status" value="1"/>
</dbReference>
<evidence type="ECO:0000259" key="7">
    <source>
        <dbReference type="PROSITE" id="PS50106"/>
    </source>
</evidence>
<evidence type="ECO:0000256" key="2">
    <source>
        <dbReference type="ARBA" id="ARBA00022443"/>
    </source>
</evidence>
<feature type="domain" description="Guanylate kinase-like" evidence="6">
    <location>
        <begin position="497"/>
        <end position="692"/>
    </location>
</feature>
<organism evidence="9 10">
    <name type="scientific">Potamilus streckersoni</name>
    <dbReference type="NCBI Taxonomy" id="2493646"/>
    <lineage>
        <taxon>Eukaryota</taxon>
        <taxon>Metazoa</taxon>
        <taxon>Spiralia</taxon>
        <taxon>Lophotrochozoa</taxon>
        <taxon>Mollusca</taxon>
        <taxon>Bivalvia</taxon>
        <taxon>Autobranchia</taxon>
        <taxon>Heteroconchia</taxon>
        <taxon>Palaeoheterodonta</taxon>
        <taxon>Unionida</taxon>
        <taxon>Unionoidea</taxon>
        <taxon>Unionidae</taxon>
        <taxon>Ambleminae</taxon>
        <taxon>Lampsilini</taxon>
        <taxon>Potamilus</taxon>
    </lineage>
</organism>
<dbReference type="InterPro" id="IPR001478">
    <property type="entry name" value="PDZ"/>
</dbReference>
<reference evidence="9" key="3">
    <citation type="submission" date="2023-05" db="EMBL/GenBank/DDBJ databases">
        <authorList>
            <person name="Smith C.H."/>
        </authorList>
    </citation>
    <scope>NUCLEOTIDE SEQUENCE</scope>
    <source>
        <strain evidence="9">CHS0354</strain>
        <tissue evidence="9">Mantle</tissue>
    </source>
</reference>
<dbReference type="SMART" id="SM00072">
    <property type="entry name" value="GuKc"/>
    <property type="match status" value="1"/>
</dbReference>
<dbReference type="Gene3D" id="2.30.42.10">
    <property type="match status" value="1"/>
</dbReference>